<feature type="signal peptide" evidence="1">
    <location>
        <begin position="1"/>
        <end position="28"/>
    </location>
</feature>
<dbReference type="AlphaFoldDB" id="A0A2B7XNL5"/>
<keyword evidence="1" id="KW-0732">Signal</keyword>
<reference evidence="2 3" key="1">
    <citation type="submission" date="2017-10" db="EMBL/GenBank/DDBJ databases">
        <title>Comparative genomics in systemic dimorphic fungi from Ajellomycetaceae.</title>
        <authorList>
            <person name="Munoz J.F."/>
            <person name="Mcewen J.G."/>
            <person name="Clay O.K."/>
            <person name="Cuomo C.A."/>
        </authorList>
    </citation>
    <scope>NUCLEOTIDE SEQUENCE [LARGE SCALE GENOMIC DNA]</scope>
    <source>
        <strain evidence="2 3">UAMH5409</strain>
    </source>
</reference>
<dbReference type="EMBL" id="PDNB01000085">
    <property type="protein sequence ID" value="PGH10569.1"/>
    <property type="molecule type" value="Genomic_DNA"/>
</dbReference>
<gene>
    <name evidence="2" type="ORF">AJ79_05391</name>
</gene>
<dbReference type="STRING" id="1447875.A0A2B7XNL5"/>
<comment type="caution">
    <text evidence="2">The sequence shown here is derived from an EMBL/GenBank/DDBJ whole genome shotgun (WGS) entry which is preliminary data.</text>
</comment>
<dbReference type="OrthoDB" id="6474464at2759"/>
<protein>
    <recommendedName>
        <fullName evidence="4">Glycosyl transferase family 17 protein</fullName>
    </recommendedName>
</protein>
<evidence type="ECO:0000313" key="3">
    <source>
        <dbReference type="Proteomes" id="UP000223968"/>
    </source>
</evidence>
<evidence type="ECO:0000256" key="1">
    <source>
        <dbReference type="SAM" id="SignalP"/>
    </source>
</evidence>
<evidence type="ECO:0000313" key="2">
    <source>
        <dbReference type="EMBL" id="PGH10569.1"/>
    </source>
</evidence>
<dbReference type="GO" id="GO:0003830">
    <property type="term" value="F:beta-1,4-mannosylglycoprotein 4-beta-N-acetylglucosaminyltransferase activity"/>
    <property type="evidence" value="ECO:0007669"/>
    <property type="project" value="InterPro"/>
</dbReference>
<dbReference type="GO" id="GO:0006044">
    <property type="term" value="P:N-acetylglucosamine metabolic process"/>
    <property type="evidence" value="ECO:0007669"/>
    <property type="project" value="TreeGrafter"/>
</dbReference>
<dbReference type="InterPro" id="IPR006813">
    <property type="entry name" value="Glyco_trans_17"/>
</dbReference>
<name>A0A2B7XNL5_9EURO</name>
<proteinExistence type="predicted"/>
<sequence>MVLAPRRMVRSIVVLVLSLSFCIWQTKSLINSLPRPQYIGEDLFTIENERLIQARNGIGQNGLTDQKAQELCSLYSWPVYRPPESNNLNTPRKIYDIFLLSTELDWLEIRLNELNDHVDYFIIVEAATTFTNRPKPTLLTDPVHWNKFARFHHKIIHHLVDNEGEVSYSALDHEGWQRNAGFTQVFPTLGQPGAHHATSAAAQPAAAPQLGDVLLVADIDEIPRPATLTLLRTCDFPRRVNLRSKFYYYSFQWLHQGPDWAHPQATYYEGLEKTIKPDDLRMGVGGGSIMRNWFGKRADLFNAAWHCSSCFGTVAEMQTKIRSFSHTKFNRPEFTDKARIVERVRKGVDLFDRAGEVYERVSVNEDVPGYLSKGREGRERFGYLIDRDGVDGGFKNFAEG</sequence>
<keyword evidence="3" id="KW-1185">Reference proteome</keyword>
<dbReference type="PANTHER" id="PTHR12224:SF0">
    <property type="entry name" value="BETA-1,4-MANNOSYL-GLYCOPROTEIN 4-BETA-N-ACETYLGLUCOSAMINYLTRANSFERASE"/>
    <property type="match status" value="1"/>
</dbReference>
<dbReference type="Proteomes" id="UP000223968">
    <property type="component" value="Unassembled WGS sequence"/>
</dbReference>
<dbReference type="PANTHER" id="PTHR12224">
    <property type="entry name" value="BETA-1,4-MANNOSYL-GLYCOPROTEIN BETA-1,4-N-ACETYLGLUCOSAMINYL-TRANSFERASE"/>
    <property type="match status" value="1"/>
</dbReference>
<evidence type="ECO:0008006" key="4">
    <source>
        <dbReference type="Google" id="ProtNLM"/>
    </source>
</evidence>
<accession>A0A2B7XNL5</accession>
<dbReference type="Pfam" id="PF04724">
    <property type="entry name" value="Glyco_transf_17"/>
    <property type="match status" value="2"/>
</dbReference>
<dbReference type="GO" id="GO:0016020">
    <property type="term" value="C:membrane"/>
    <property type="evidence" value="ECO:0007669"/>
    <property type="project" value="InterPro"/>
</dbReference>
<organism evidence="2 3">
    <name type="scientific">Helicocarpus griseus UAMH5409</name>
    <dbReference type="NCBI Taxonomy" id="1447875"/>
    <lineage>
        <taxon>Eukaryota</taxon>
        <taxon>Fungi</taxon>
        <taxon>Dikarya</taxon>
        <taxon>Ascomycota</taxon>
        <taxon>Pezizomycotina</taxon>
        <taxon>Eurotiomycetes</taxon>
        <taxon>Eurotiomycetidae</taxon>
        <taxon>Onygenales</taxon>
        <taxon>Ajellomycetaceae</taxon>
        <taxon>Helicocarpus</taxon>
    </lineage>
</organism>
<feature type="chain" id="PRO_5013333040" description="Glycosyl transferase family 17 protein" evidence="1">
    <location>
        <begin position="29"/>
        <end position="400"/>
    </location>
</feature>